<evidence type="ECO:0000256" key="1">
    <source>
        <dbReference type="ARBA" id="ARBA00022670"/>
    </source>
</evidence>
<organism evidence="9">
    <name type="scientific">Melanoplus sanguinipes</name>
    <name type="common">Migratory grasshopper</name>
    <dbReference type="NCBI Taxonomy" id="65742"/>
    <lineage>
        <taxon>Eukaryota</taxon>
        <taxon>Metazoa</taxon>
        <taxon>Ecdysozoa</taxon>
        <taxon>Arthropoda</taxon>
        <taxon>Hexapoda</taxon>
        <taxon>Insecta</taxon>
        <taxon>Pterygota</taxon>
        <taxon>Neoptera</taxon>
        <taxon>Polyneoptera</taxon>
        <taxon>Orthoptera</taxon>
        <taxon>Caelifera</taxon>
        <taxon>Acrididea</taxon>
        <taxon>Acridomorpha</taxon>
        <taxon>Acridoidea</taxon>
        <taxon>Acrididae</taxon>
        <taxon>Melanoplinae</taxon>
        <taxon>Melanoplini</taxon>
        <taxon>Melanoplus</taxon>
    </lineage>
</organism>
<sequence>MPICMIHGSLLTKDYMGEPAEVAGWGVYDIDDPKPSTVLQTITLRVVSNAECKPRFELYADVGPTQMCVGGVVGQDSCGGDSGGPLMKIEAFDGPPRYFLLGVVSFGSKRCGATTMPGVYTRIADYLHWILANMHE</sequence>
<keyword evidence="1 9" id="KW-0645">Protease</keyword>
<dbReference type="Gene3D" id="2.40.10.10">
    <property type="entry name" value="Trypsin-like serine proteases"/>
    <property type="match status" value="1"/>
</dbReference>
<keyword evidence="2" id="KW-0479">Metal-binding</keyword>
<reference evidence="9" key="1">
    <citation type="journal article" date="2015" name="BMC Genomics">
        <title>Combining RNA-seq and proteomic profiling to identify seminal fluid proteins in the migratory grasshopper Melanoplus sanguinipes (F).</title>
        <authorList>
            <person name="Bonilla M.L."/>
            <person name="Todd C."/>
            <person name="Erlandson M."/>
            <person name="Andres J."/>
        </authorList>
    </citation>
    <scope>NUCLEOTIDE SEQUENCE</scope>
</reference>
<dbReference type="SMART" id="SM00020">
    <property type="entry name" value="Tryp_SPc"/>
    <property type="match status" value="1"/>
</dbReference>
<evidence type="ECO:0000313" key="9">
    <source>
        <dbReference type="EMBL" id="ALX00035.1"/>
    </source>
</evidence>
<dbReference type="GO" id="GO:0004252">
    <property type="term" value="F:serine-type endopeptidase activity"/>
    <property type="evidence" value="ECO:0007669"/>
    <property type="project" value="InterPro"/>
</dbReference>
<keyword evidence="4" id="KW-0106">Calcium</keyword>
<dbReference type="GO" id="GO:0006508">
    <property type="term" value="P:proteolysis"/>
    <property type="evidence" value="ECO:0007669"/>
    <property type="project" value="UniProtKB-KW"/>
</dbReference>
<dbReference type="AlphaFoldDB" id="A0A0U4BW39"/>
<reference evidence="9" key="2">
    <citation type="submission" date="2015-12" db="EMBL/GenBank/DDBJ databases">
        <authorList>
            <person name="Shamseldin A."/>
            <person name="Moawad H."/>
            <person name="Abd El-Rahim W.M."/>
            <person name="Sadowsky M.J."/>
        </authorList>
    </citation>
    <scope>NUCLEOTIDE SEQUENCE</scope>
</reference>
<dbReference type="InterPro" id="IPR001254">
    <property type="entry name" value="Trypsin_dom"/>
</dbReference>
<keyword evidence="3" id="KW-0378">Hydrolase</keyword>
<evidence type="ECO:0000256" key="2">
    <source>
        <dbReference type="ARBA" id="ARBA00022723"/>
    </source>
</evidence>
<dbReference type="PANTHER" id="PTHR24256">
    <property type="entry name" value="TRYPTASE-RELATED"/>
    <property type="match status" value="1"/>
</dbReference>
<keyword evidence="5" id="KW-0865">Zymogen</keyword>
<dbReference type="Pfam" id="PF00089">
    <property type="entry name" value="Trypsin"/>
    <property type="match status" value="1"/>
</dbReference>
<dbReference type="InterPro" id="IPR033116">
    <property type="entry name" value="TRYPSIN_SER"/>
</dbReference>
<dbReference type="GO" id="GO:0046872">
    <property type="term" value="F:metal ion binding"/>
    <property type="evidence" value="ECO:0007669"/>
    <property type="project" value="UniProtKB-KW"/>
</dbReference>
<keyword evidence="6" id="KW-1015">Disulfide bond</keyword>
<protein>
    <submittedName>
        <fullName evidence="9">Serine protease easter</fullName>
    </submittedName>
</protein>
<evidence type="ECO:0000256" key="7">
    <source>
        <dbReference type="ARBA" id="ARBA00024195"/>
    </source>
</evidence>
<comment type="similarity">
    <text evidence="7">Belongs to the peptidase S1 family. CLIP subfamily.</text>
</comment>
<dbReference type="SUPFAM" id="SSF50494">
    <property type="entry name" value="Trypsin-like serine proteases"/>
    <property type="match status" value="1"/>
</dbReference>
<evidence type="ECO:0000259" key="8">
    <source>
        <dbReference type="PROSITE" id="PS50240"/>
    </source>
</evidence>
<dbReference type="PROSITE" id="PS00135">
    <property type="entry name" value="TRYPSIN_SER"/>
    <property type="match status" value="1"/>
</dbReference>
<dbReference type="PROSITE" id="PS50240">
    <property type="entry name" value="TRYPSIN_DOM"/>
    <property type="match status" value="1"/>
</dbReference>
<proteinExistence type="evidence at transcript level"/>
<dbReference type="FunFam" id="2.40.10.10:FF:000078">
    <property type="entry name" value="Serine protease H137"/>
    <property type="match status" value="1"/>
</dbReference>
<accession>A0A0U4BW39</accession>
<evidence type="ECO:0000256" key="4">
    <source>
        <dbReference type="ARBA" id="ARBA00022837"/>
    </source>
</evidence>
<evidence type="ECO:0000256" key="6">
    <source>
        <dbReference type="ARBA" id="ARBA00023157"/>
    </source>
</evidence>
<dbReference type="InterPro" id="IPR051487">
    <property type="entry name" value="Ser/Thr_Proteases_Immune/Dev"/>
</dbReference>
<name>A0A0U4BW39_MELSA</name>
<dbReference type="InterPro" id="IPR009003">
    <property type="entry name" value="Peptidase_S1_PA"/>
</dbReference>
<dbReference type="InterPro" id="IPR043504">
    <property type="entry name" value="Peptidase_S1_PA_chymotrypsin"/>
</dbReference>
<feature type="domain" description="Peptidase S1" evidence="8">
    <location>
        <begin position="1"/>
        <end position="135"/>
    </location>
</feature>
<dbReference type="EMBL" id="KU218655">
    <property type="protein sequence ID" value="ALX00035.1"/>
    <property type="molecule type" value="mRNA"/>
</dbReference>
<evidence type="ECO:0000256" key="3">
    <source>
        <dbReference type="ARBA" id="ARBA00022801"/>
    </source>
</evidence>
<evidence type="ECO:0000256" key="5">
    <source>
        <dbReference type="ARBA" id="ARBA00023145"/>
    </source>
</evidence>